<dbReference type="GO" id="GO:0016020">
    <property type="term" value="C:membrane"/>
    <property type="evidence" value="ECO:0007669"/>
    <property type="project" value="UniProtKB-SubCell"/>
</dbReference>
<proteinExistence type="inferred from homology"/>
<evidence type="ECO:0000256" key="14">
    <source>
        <dbReference type="ARBA" id="ARBA00037002"/>
    </source>
</evidence>
<comment type="catalytic activity">
    <reaction evidence="23">
        <text>tetradecanoyl-CoA + H2O = tetradecanoate + CoA + H(+)</text>
        <dbReference type="Rhea" id="RHEA:40119"/>
        <dbReference type="ChEBI" id="CHEBI:15377"/>
        <dbReference type="ChEBI" id="CHEBI:15378"/>
        <dbReference type="ChEBI" id="CHEBI:30807"/>
        <dbReference type="ChEBI" id="CHEBI:57287"/>
        <dbReference type="ChEBI" id="CHEBI:57385"/>
    </reaction>
    <physiologicalReaction direction="left-to-right" evidence="23">
        <dbReference type="Rhea" id="RHEA:40120"/>
    </physiologicalReaction>
</comment>
<evidence type="ECO:0000256" key="13">
    <source>
        <dbReference type="ARBA" id="ARBA00035852"/>
    </source>
</evidence>
<dbReference type="Pfam" id="PF03061">
    <property type="entry name" value="4HBT"/>
    <property type="match status" value="1"/>
</dbReference>
<comment type="similarity">
    <text evidence="15">Belongs to the THEM4/THEM5 thioesterase family.</text>
</comment>
<evidence type="ECO:0000256" key="15">
    <source>
        <dbReference type="ARBA" id="ARBA00038456"/>
    </source>
</evidence>
<comment type="caution">
    <text evidence="25">The sequence shown here is derived from an EMBL/GenBank/DDBJ whole genome shotgun (WGS) entry which is preliminary data.</text>
</comment>
<keyword evidence="10" id="KW-0443">Lipid metabolism</keyword>
<dbReference type="EMBL" id="BHYM01000092">
    <property type="protein sequence ID" value="GCE44314.1"/>
    <property type="molecule type" value="Genomic_DNA"/>
</dbReference>
<dbReference type="Gene3D" id="3.10.129.10">
    <property type="entry name" value="Hotdog Thioesterase"/>
    <property type="match status" value="1"/>
</dbReference>
<comment type="catalytic activity">
    <reaction evidence="13">
        <text>(5Z,8Z,11Z,14Z)-eicosatetraenoyl-CoA + H2O = (5Z,8Z,11Z,14Z)-eicosatetraenoate + CoA + H(+)</text>
        <dbReference type="Rhea" id="RHEA:40151"/>
        <dbReference type="ChEBI" id="CHEBI:15377"/>
        <dbReference type="ChEBI" id="CHEBI:15378"/>
        <dbReference type="ChEBI" id="CHEBI:32395"/>
        <dbReference type="ChEBI" id="CHEBI:57287"/>
        <dbReference type="ChEBI" id="CHEBI:57368"/>
    </reaction>
    <physiologicalReaction direction="left-to-right" evidence="13">
        <dbReference type="Rhea" id="RHEA:40152"/>
    </physiologicalReaction>
</comment>
<gene>
    <name evidence="25" type="ORF">Rhow_008735</name>
</gene>
<dbReference type="InterPro" id="IPR006683">
    <property type="entry name" value="Thioestr_dom"/>
</dbReference>
<dbReference type="PANTHER" id="PTHR12418:SF19">
    <property type="entry name" value="ACYL-COENZYME A THIOESTERASE THEM4"/>
    <property type="match status" value="1"/>
</dbReference>
<evidence type="ECO:0000256" key="10">
    <source>
        <dbReference type="ARBA" id="ARBA00023098"/>
    </source>
</evidence>
<evidence type="ECO:0000256" key="20">
    <source>
        <dbReference type="ARBA" id="ARBA00047734"/>
    </source>
</evidence>
<comment type="catalytic activity">
    <reaction evidence="14">
        <text>(9Z)-octadecenoyl-CoA + H2O = (9Z)-octadecenoate + CoA + H(+)</text>
        <dbReference type="Rhea" id="RHEA:40139"/>
        <dbReference type="ChEBI" id="CHEBI:15377"/>
        <dbReference type="ChEBI" id="CHEBI:15378"/>
        <dbReference type="ChEBI" id="CHEBI:30823"/>
        <dbReference type="ChEBI" id="CHEBI:57287"/>
        <dbReference type="ChEBI" id="CHEBI:57387"/>
    </reaction>
    <physiologicalReaction direction="left-to-right" evidence="14">
        <dbReference type="Rhea" id="RHEA:40140"/>
    </physiologicalReaction>
</comment>
<evidence type="ECO:0000256" key="12">
    <source>
        <dbReference type="ARBA" id="ARBA00023273"/>
    </source>
</evidence>
<dbReference type="AlphaFoldDB" id="A0A402CL48"/>
<evidence type="ECO:0000256" key="23">
    <source>
        <dbReference type="ARBA" id="ARBA00048180"/>
    </source>
</evidence>
<evidence type="ECO:0000313" key="25">
    <source>
        <dbReference type="EMBL" id="GCE44314.1"/>
    </source>
</evidence>
<evidence type="ECO:0000256" key="11">
    <source>
        <dbReference type="ARBA" id="ARBA00023136"/>
    </source>
</evidence>
<keyword evidence="6" id="KW-0053">Apoptosis</keyword>
<evidence type="ECO:0000256" key="16">
    <source>
        <dbReference type="ARBA" id="ARBA00038848"/>
    </source>
</evidence>
<evidence type="ECO:0000256" key="17">
    <source>
        <dbReference type="ARBA" id="ARBA00040123"/>
    </source>
</evidence>
<dbReference type="EC" id="3.1.2.2" evidence="16"/>
<keyword evidence="9" id="KW-0809">Transit peptide</keyword>
<keyword evidence="7" id="KW-0378">Hydrolase</keyword>
<comment type="catalytic activity">
    <reaction evidence="20">
        <text>hexadecanoyl-CoA + H2O = hexadecanoate + CoA + H(+)</text>
        <dbReference type="Rhea" id="RHEA:16645"/>
        <dbReference type="ChEBI" id="CHEBI:7896"/>
        <dbReference type="ChEBI" id="CHEBI:15377"/>
        <dbReference type="ChEBI" id="CHEBI:15378"/>
        <dbReference type="ChEBI" id="CHEBI:57287"/>
        <dbReference type="ChEBI" id="CHEBI:57379"/>
        <dbReference type="EC" id="3.1.2.2"/>
    </reaction>
    <physiologicalReaction direction="left-to-right" evidence="20">
        <dbReference type="Rhea" id="RHEA:16646"/>
    </physiologicalReaction>
</comment>
<keyword evidence="12" id="KW-0966">Cell projection</keyword>
<comment type="catalytic activity">
    <reaction evidence="19">
        <text>octanoyl-CoA + H2O = octanoate + CoA + H(+)</text>
        <dbReference type="Rhea" id="RHEA:30143"/>
        <dbReference type="ChEBI" id="CHEBI:15377"/>
        <dbReference type="ChEBI" id="CHEBI:15378"/>
        <dbReference type="ChEBI" id="CHEBI:25646"/>
        <dbReference type="ChEBI" id="CHEBI:57287"/>
        <dbReference type="ChEBI" id="CHEBI:57386"/>
    </reaction>
    <physiologicalReaction direction="left-to-right" evidence="19">
        <dbReference type="Rhea" id="RHEA:30144"/>
    </physiologicalReaction>
</comment>
<sequence length="203" mass="21599">MPAPLEDVADALRRMMDLLLRVDDDPALGHITSELHAVSDLLEAEFDDERPFDKMLHSDAPRHDPVSGVENAIAPPIVVEVDSDGTAHAEVDFGLPYQGPKGLLHGGISALFLDHVLSLANSNNRSGVDNGFLVTAQLSLRYHKPVPLFERATVSARQTSIDGRKVRAAGEISVGGEVAVSAEGLFIATRIRPADVPGDKGGA</sequence>
<organism evidence="25 26">
    <name type="scientific">Rhodococcus wratislaviensis</name>
    <name type="common">Tsukamurella wratislaviensis</name>
    <dbReference type="NCBI Taxonomy" id="44752"/>
    <lineage>
        <taxon>Bacteria</taxon>
        <taxon>Bacillati</taxon>
        <taxon>Actinomycetota</taxon>
        <taxon>Actinomycetes</taxon>
        <taxon>Mycobacteriales</taxon>
        <taxon>Nocardiaceae</taxon>
        <taxon>Rhodococcus</taxon>
    </lineage>
</organism>
<dbReference type="GO" id="GO:0016787">
    <property type="term" value="F:hydrolase activity"/>
    <property type="evidence" value="ECO:0007669"/>
    <property type="project" value="UniProtKB-KW"/>
</dbReference>
<dbReference type="Gene3D" id="1.20.58.350">
    <property type="entry name" value="Thioesterase/thiol ester dehydrase-isomerase"/>
    <property type="match status" value="1"/>
</dbReference>
<dbReference type="GO" id="GO:0005737">
    <property type="term" value="C:cytoplasm"/>
    <property type="evidence" value="ECO:0007669"/>
    <property type="project" value="UniProtKB-SubCell"/>
</dbReference>
<dbReference type="InterPro" id="IPR052365">
    <property type="entry name" value="THEM4/THEM5_acyl-CoA_thioest"/>
</dbReference>
<dbReference type="PANTHER" id="PTHR12418">
    <property type="entry name" value="ACYL-COENZYME A THIOESTERASE THEM4"/>
    <property type="match status" value="1"/>
</dbReference>
<evidence type="ECO:0000256" key="22">
    <source>
        <dbReference type="ARBA" id="ARBA00048074"/>
    </source>
</evidence>
<keyword evidence="5" id="KW-0963">Cytoplasm</keyword>
<dbReference type="SUPFAM" id="SSF54637">
    <property type="entry name" value="Thioesterase/thiol ester dehydrase-isomerase"/>
    <property type="match status" value="1"/>
</dbReference>
<keyword evidence="26" id="KW-1185">Reference proteome</keyword>
<keyword evidence="4" id="KW-1003">Cell membrane</keyword>
<protein>
    <recommendedName>
        <fullName evidence="17">Acyl-coenzyme A thioesterase THEM4</fullName>
        <ecNumber evidence="16">3.1.2.2</ecNumber>
    </recommendedName>
    <alternativeName>
        <fullName evidence="18">Thioesterase superfamily member 4</fullName>
    </alternativeName>
</protein>
<evidence type="ECO:0000256" key="9">
    <source>
        <dbReference type="ARBA" id="ARBA00022946"/>
    </source>
</evidence>
<evidence type="ECO:0000256" key="2">
    <source>
        <dbReference type="ARBA" id="ARBA00004496"/>
    </source>
</evidence>
<comment type="catalytic activity">
    <reaction evidence="21">
        <text>decanoyl-CoA + H2O = decanoate + CoA + H(+)</text>
        <dbReference type="Rhea" id="RHEA:40059"/>
        <dbReference type="ChEBI" id="CHEBI:15377"/>
        <dbReference type="ChEBI" id="CHEBI:15378"/>
        <dbReference type="ChEBI" id="CHEBI:27689"/>
        <dbReference type="ChEBI" id="CHEBI:57287"/>
        <dbReference type="ChEBI" id="CHEBI:61430"/>
    </reaction>
    <physiologicalReaction direction="left-to-right" evidence="21">
        <dbReference type="Rhea" id="RHEA:40060"/>
    </physiologicalReaction>
</comment>
<dbReference type="CDD" id="cd03443">
    <property type="entry name" value="PaaI_thioesterase"/>
    <property type="match status" value="1"/>
</dbReference>
<dbReference type="Proteomes" id="UP000287519">
    <property type="component" value="Unassembled WGS sequence"/>
</dbReference>
<feature type="domain" description="Thioesterase" evidence="24">
    <location>
        <begin position="102"/>
        <end position="172"/>
    </location>
</feature>
<evidence type="ECO:0000256" key="4">
    <source>
        <dbReference type="ARBA" id="ARBA00022475"/>
    </source>
</evidence>
<keyword evidence="11" id="KW-0472">Membrane</keyword>
<evidence type="ECO:0000256" key="6">
    <source>
        <dbReference type="ARBA" id="ARBA00022703"/>
    </source>
</evidence>
<comment type="subcellular location">
    <subcellularLocation>
        <location evidence="3">Cell projection</location>
        <location evidence="3">Ruffle membrane</location>
    </subcellularLocation>
    <subcellularLocation>
        <location evidence="2">Cytoplasm</location>
    </subcellularLocation>
    <subcellularLocation>
        <location evidence="1">Membrane</location>
        <topology evidence="1">Peripheral membrane protein</topology>
    </subcellularLocation>
</comment>
<evidence type="ECO:0000256" key="5">
    <source>
        <dbReference type="ARBA" id="ARBA00022490"/>
    </source>
</evidence>
<evidence type="ECO:0000256" key="7">
    <source>
        <dbReference type="ARBA" id="ARBA00022801"/>
    </source>
</evidence>
<evidence type="ECO:0000259" key="24">
    <source>
        <dbReference type="Pfam" id="PF03061"/>
    </source>
</evidence>
<comment type="catalytic activity">
    <reaction evidence="22">
        <text>dodecanoyl-CoA + H2O = dodecanoate + CoA + H(+)</text>
        <dbReference type="Rhea" id="RHEA:30135"/>
        <dbReference type="ChEBI" id="CHEBI:15377"/>
        <dbReference type="ChEBI" id="CHEBI:15378"/>
        <dbReference type="ChEBI" id="CHEBI:18262"/>
        <dbReference type="ChEBI" id="CHEBI:57287"/>
        <dbReference type="ChEBI" id="CHEBI:57375"/>
    </reaction>
    <physiologicalReaction direction="left-to-right" evidence="22">
        <dbReference type="Rhea" id="RHEA:30136"/>
    </physiologicalReaction>
</comment>
<name>A0A402CL48_RHOWR</name>
<evidence type="ECO:0000256" key="19">
    <source>
        <dbReference type="ARBA" id="ARBA00047588"/>
    </source>
</evidence>
<dbReference type="GO" id="GO:0006631">
    <property type="term" value="P:fatty acid metabolic process"/>
    <property type="evidence" value="ECO:0007669"/>
    <property type="project" value="UniProtKB-KW"/>
</dbReference>
<accession>A0A402CL48</accession>
<evidence type="ECO:0000256" key="8">
    <source>
        <dbReference type="ARBA" id="ARBA00022832"/>
    </source>
</evidence>
<evidence type="ECO:0000313" key="26">
    <source>
        <dbReference type="Proteomes" id="UP000287519"/>
    </source>
</evidence>
<evidence type="ECO:0000256" key="21">
    <source>
        <dbReference type="ARBA" id="ARBA00047969"/>
    </source>
</evidence>
<evidence type="ECO:0000256" key="1">
    <source>
        <dbReference type="ARBA" id="ARBA00004170"/>
    </source>
</evidence>
<dbReference type="InterPro" id="IPR029069">
    <property type="entry name" value="HotDog_dom_sf"/>
</dbReference>
<evidence type="ECO:0000256" key="3">
    <source>
        <dbReference type="ARBA" id="ARBA00004632"/>
    </source>
</evidence>
<reference evidence="25 26" key="1">
    <citation type="submission" date="2018-11" db="EMBL/GenBank/DDBJ databases">
        <title>Microbial catabolism of amino acid.</title>
        <authorList>
            <person name="Hibi M."/>
            <person name="Ogawa J."/>
        </authorList>
    </citation>
    <scope>NUCLEOTIDE SEQUENCE [LARGE SCALE GENOMIC DNA]</scope>
    <source>
        <strain evidence="25 26">C31-06</strain>
    </source>
</reference>
<keyword evidence="8" id="KW-0276">Fatty acid metabolism</keyword>
<evidence type="ECO:0000256" key="18">
    <source>
        <dbReference type="ARBA" id="ARBA00043210"/>
    </source>
</evidence>